<dbReference type="PANTHER" id="PTHR32268">
    <property type="entry name" value="HOMOSERINE O-ACETYLTRANSFERASE"/>
    <property type="match status" value="1"/>
</dbReference>
<feature type="active site" description="Nucleophile" evidence="3">
    <location>
        <position position="172"/>
    </location>
</feature>
<dbReference type="NCBIfam" id="NF001209">
    <property type="entry name" value="PRK00175.1"/>
    <property type="match status" value="1"/>
</dbReference>
<dbReference type="HAMAP" id="MF_00296">
    <property type="entry name" value="MetX_acyltransf"/>
    <property type="match status" value="1"/>
</dbReference>
<name>A0A9W8B2I3_9FUNG</name>
<sequence>MTPQVPNVPVDTRDALAVPLSATQLEDPNRDNPFAQLIEDQSIAVIPSFELECGRTVHSVPIAYKTWGTLNEARNNVMVICHALTGSSDVMDWWGPLLGSGKAFDTDQFFIVCCNVTGSPYGSMSPCTINPDTHKPYGPSFPMTTIRDDIRLHRRILDMLGVRQVAICIGGSLGGMQVMEWATLGSDYVRHIVPIATSARHSAWGISWGEAQRQAIYSDPDYCDGLYPIRSQPASGLSAARMSALLTYRTRNSFQSRFGRNLMQTIDDRTGNNVYSAQSYLRYQGKKFIQRFDANCYVALTLKMDSHDISRGRDDVEEFHDILKSLQQPALVIGIESDGLFTINEQYEISEHLPNATMVAIQSPDGHDGFLLEFTQLNALIRQFIQKHLPEYYAESPGHAEPEPLVATKSSLFGEAEVDVMKW</sequence>
<feature type="active site" evidence="3">
    <location>
        <position position="367"/>
    </location>
</feature>
<feature type="active site" evidence="3">
    <location>
        <position position="338"/>
    </location>
</feature>
<organism evidence="5 6">
    <name type="scientific">Dimargaris verticillata</name>
    <dbReference type="NCBI Taxonomy" id="2761393"/>
    <lineage>
        <taxon>Eukaryota</taxon>
        <taxon>Fungi</taxon>
        <taxon>Fungi incertae sedis</taxon>
        <taxon>Zoopagomycota</taxon>
        <taxon>Kickxellomycotina</taxon>
        <taxon>Dimargaritomycetes</taxon>
        <taxon>Dimargaritales</taxon>
        <taxon>Dimargaritaceae</taxon>
        <taxon>Dimargaris</taxon>
    </lineage>
</organism>
<dbReference type="AlphaFoldDB" id="A0A9W8B2I3"/>
<dbReference type="InterPro" id="IPR000073">
    <property type="entry name" value="AB_hydrolase_1"/>
</dbReference>
<dbReference type="SUPFAM" id="SSF53474">
    <property type="entry name" value="alpha/beta-Hydrolases"/>
    <property type="match status" value="1"/>
</dbReference>
<evidence type="ECO:0000256" key="3">
    <source>
        <dbReference type="PIRSR" id="PIRSR000443-1"/>
    </source>
</evidence>
<keyword evidence="5" id="KW-0012">Acyltransferase</keyword>
<comment type="caution">
    <text evidence="5">The sequence shown here is derived from an EMBL/GenBank/DDBJ whole genome shotgun (WGS) entry which is preliminary data.</text>
</comment>
<dbReference type="GO" id="GO:0009092">
    <property type="term" value="P:homoserine metabolic process"/>
    <property type="evidence" value="ECO:0007669"/>
    <property type="project" value="TreeGrafter"/>
</dbReference>
<dbReference type="Proteomes" id="UP001151582">
    <property type="component" value="Unassembled WGS sequence"/>
</dbReference>
<dbReference type="OrthoDB" id="191364at2759"/>
<keyword evidence="6" id="KW-1185">Reference proteome</keyword>
<evidence type="ECO:0000256" key="2">
    <source>
        <dbReference type="ARBA" id="ARBA00022679"/>
    </source>
</evidence>
<dbReference type="Pfam" id="PF00561">
    <property type="entry name" value="Abhydrolase_1"/>
    <property type="match status" value="1"/>
</dbReference>
<reference evidence="5" key="1">
    <citation type="submission" date="2022-07" db="EMBL/GenBank/DDBJ databases">
        <title>Phylogenomic reconstructions and comparative analyses of Kickxellomycotina fungi.</title>
        <authorList>
            <person name="Reynolds N.K."/>
            <person name="Stajich J.E."/>
            <person name="Barry K."/>
            <person name="Grigoriev I.V."/>
            <person name="Crous P."/>
            <person name="Smith M.E."/>
        </authorList>
    </citation>
    <scope>NUCLEOTIDE SEQUENCE</scope>
    <source>
        <strain evidence="5">RSA 567</strain>
    </source>
</reference>
<protein>
    <submittedName>
        <fullName evidence="5">Homoserine O- acetyltransferase</fullName>
        <ecNumber evidence="5">2.3.1.31</ecNumber>
    </submittedName>
</protein>
<dbReference type="PANTHER" id="PTHR32268:SF11">
    <property type="entry name" value="HOMOSERINE O-ACETYLTRANSFERASE"/>
    <property type="match status" value="1"/>
</dbReference>
<evidence type="ECO:0000259" key="4">
    <source>
        <dbReference type="Pfam" id="PF00561"/>
    </source>
</evidence>
<dbReference type="EMBL" id="JANBQB010000284">
    <property type="protein sequence ID" value="KAJ1978319.1"/>
    <property type="molecule type" value="Genomic_DNA"/>
</dbReference>
<dbReference type="InterPro" id="IPR008220">
    <property type="entry name" value="HAT_MetX-like"/>
</dbReference>
<dbReference type="PIRSF" id="PIRSF000443">
    <property type="entry name" value="Homoser_Ac_trans"/>
    <property type="match status" value="1"/>
</dbReference>
<evidence type="ECO:0000313" key="5">
    <source>
        <dbReference type="EMBL" id="KAJ1978319.1"/>
    </source>
</evidence>
<comment type="similarity">
    <text evidence="1">Belongs to the AB hydrolase superfamily. MetX family.</text>
</comment>
<dbReference type="GO" id="GO:0004414">
    <property type="term" value="F:homoserine O-acetyltransferase activity"/>
    <property type="evidence" value="ECO:0007669"/>
    <property type="project" value="UniProtKB-EC"/>
</dbReference>
<dbReference type="Gene3D" id="3.40.50.1820">
    <property type="entry name" value="alpha/beta hydrolase"/>
    <property type="match status" value="1"/>
</dbReference>
<gene>
    <name evidence="5" type="primary">MET2</name>
    <name evidence="5" type="ORF">H4R34_003243</name>
</gene>
<evidence type="ECO:0000313" key="6">
    <source>
        <dbReference type="Proteomes" id="UP001151582"/>
    </source>
</evidence>
<dbReference type="InterPro" id="IPR029058">
    <property type="entry name" value="AB_hydrolase_fold"/>
</dbReference>
<proteinExistence type="inferred from homology"/>
<accession>A0A9W8B2I3</accession>
<dbReference type="NCBIfam" id="TIGR01392">
    <property type="entry name" value="homoserO_Ac_trn"/>
    <property type="match status" value="1"/>
</dbReference>
<dbReference type="GO" id="GO:0009086">
    <property type="term" value="P:methionine biosynthetic process"/>
    <property type="evidence" value="ECO:0007669"/>
    <property type="project" value="TreeGrafter"/>
</dbReference>
<dbReference type="EC" id="2.3.1.31" evidence="5"/>
<evidence type="ECO:0000256" key="1">
    <source>
        <dbReference type="ARBA" id="ARBA00006886"/>
    </source>
</evidence>
<feature type="domain" description="AB hydrolase-1" evidence="4">
    <location>
        <begin position="76"/>
        <end position="372"/>
    </location>
</feature>
<keyword evidence="2 5" id="KW-0808">Transferase</keyword>